<evidence type="ECO:0000256" key="2">
    <source>
        <dbReference type="ARBA" id="ARBA00022603"/>
    </source>
</evidence>
<comment type="subcellular location">
    <subcellularLocation>
        <location evidence="5">Cytoplasm</location>
    </subcellularLocation>
</comment>
<dbReference type="SUPFAM" id="SSF53335">
    <property type="entry name" value="S-adenosyl-L-methionine-dependent methyltransferases"/>
    <property type="match status" value="1"/>
</dbReference>
<feature type="binding site" evidence="5">
    <location>
        <position position="111"/>
    </location>
    <ligand>
        <name>S-adenosyl-L-methionine</name>
        <dbReference type="ChEBI" id="CHEBI:59789"/>
    </ligand>
</feature>
<keyword evidence="2 5" id="KW-0489">Methyltransferase</keyword>
<dbReference type="HAMAP" id="MF_01547">
    <property type="entry name" value="RNA_methyltr_E"/>
    <property type="match status" value="1"/>
</dbReference>
<proteinExistence type="inferred from homology"/>
<evidence type="ECO:0000259" key="7">
    <source>
        <dbReference type="Pfam" id="PF01728"/>
    </source>
</evidence>
<keyword evidence="4 5" id="KW-0949">S-adenosyl-L-methionine</keyword>
<dbReference type="InterPro" id="IPR015507">
    <property type="entry name" value="rRNA-MeTfrase_E"/>
</dbReference>
<protein>
    <recommendedName>
        <fullName evidence="5">Ribosomal RNA large subunit methyltransferase E</fullName>
        <ecNumber evidence="5">2.1.1.166</ecNumber>
    </recommendedName>
    <alternativeName>
        <fullName evidence="5">23S rRNA Um2552 methyltransferase</fullName>
    </alternativeName>
    <alternativeName>
        <fullName evidence="5">rRNA (uridine-2'-O-)-methyltransferase</fullName>
    </alternativeName>
</protein>
<comment type="similarity">
    <text evidence="5">Belongs to the class I-like SAM-binding methyltransferase superfamily. RNA methyltransferase RlmE family.</text>
</comment>
<dbReference type="PIRSF" id="PIRSF005461">
    <property type="entry name" value="23S_rRNA_mtase"/>
    <property type="match status" value="1"/>
</dbReference>
<evidence type="ECO:0000256" key="3">
    <source>
        <dbReference type="ARBA" id="ARBA00022679"/>
    </source>
</evidence>
<keyword evidence="9" id="KW-1185">Reference proteome</keyword>
<name>A0A1F2PB18_9EURY</name>
<feature type="active site" description="Proton acceptor" evidence="5 6">
    <location>
        <position position="151"/>
    </location>
</feature>
<evidence type="ECO:0000256" key="4">
    <source>
        <dbReference type="ARBA" id="ARBA00022691"/>
    </source>
</evidence>
<feature type="domain" description="Ribosomal RNA methyltransferase FtsJ" evidence="7">
    <location>
        <begin position="18"/>
        <end position="194"/>
    </location>
</feature>
<reference evidence="8" key="1">
    <citation type="submission" date="2016-05" db="EMBL/GenBank/DDBJ databases">
        <title>Microbial consortia oxidize butane by reversing methanogenesis.</title>
        <authorList>
            <person name="Laso-Perez R."/>
            <person name="Richter M."/>
            <person name="Wegener G."/>
            <person name="Musat F."/>
        </authorList>
    </citation>
    <scope>NUCLEOTIDE SEQUENCE [LARGE SCALE GENOMIC DNA]</scope>
    <source>
        <strain evidence="8">BOX2</strain>
    </source>
</reference>
<accession>A0A1F2PB18</accession>
<comment type="function">
    <text evidence="5">Specifically methylates the uridine in position 2552 of 23S rRNA at the 2'-O position of the ribose in the fully assembled 50S ribosomal subunit.</text>
</comment>
<keyword evidence="3 5" id="KW-0808">Transferase</keyword>
<feature type="binding site" evidence="5">
    <location>
        <position position="50"/>
    </location>
    <ligand>
        <name>S-adenosyl-L-methionine</name>
        <dbReference type="ChEBI" id="CHEBI:59789"/>
    </ligand>
</feature>
<dbReference type="PATRIC" id="fig|1838285.3.peg.134"/>
<evidence type="ECO:0000256" key="5">
    <source>
        <dbReference type="HAMAP-Rule" id="MF_01547"/>
    </source>
</evidence>
<organism evidence="8 9">
    <name type="scientific">Candidatus Syntropharchaeum caldarium</name>
    <dbReference type="NCBI Taxonomy" id="1838285"/>
    <lineage>
        <taxon>Archaea</taxon>
        <taxon>Methanobacteriati</taxon>
        <taxon>Methanobacteriota</taxon>
        <taxon>Stenosarchaea group</taxon>
        <taxon>Methanomicrobia</taxon>
        <taxon>Methanosarcinales</taxon>
        <taxon>ANME-2 cluster</taxon>
        <taxon>Candidatus Syntropharchaeum</taxon>
    </lineage>
</organism>
<dbReference type="InterPro" id="IPR029063">
    <property type="entry name" value="SAM-dependent_MTases_sf"/>
</dbReference>
<dbReference type="PANTHER" id="PTHR10920:SF13">
    <property type="entry name" value="PRE-RRNA 2'-O-RIBOSE RNA METHYLTRANSFERASE FTSJ3"/>
    <property type="match status" value="1"/>
</dbReference>
<evidence type="ECO:0000313" key="9">
    <source>
        <dbReference type="Proteomes" id="UP000186940"/>
    </source>
</evidence>
<dbReference type="EMBL" id="LYOS01000001">
    <property type="protein sequence ID" value="OFV68453.1"/>
    <property type="molecule type" value="Genomic_DNA"/>
</dbReference>
<gene>
    <name evidence="5" type="primary">rlmE</name>
    <name evidence="8" type="ORF">SCAL_000129</name>
</gene>
<evidence type="ECO:0000256" key="6">
    <source>
        <dbReference type="PIRSR" id="PIRSR005461-1"/>
    </source>
</evidence>
<comment type="caution">
    <text evidence="8">The sequence shown here is derived from an EMBL/GenBank/DDBJ whole genome shotgun (WGS) entry which is preliminary data.</text>
</comment>
<dbReference type="Gene3D" id="3.40.50.150">
    <property type="entry name" value="Vaccinia Virus protein VP39"/>
    <property type="match status" value="1"/>
</dbReference>
<dbReference type="InterPro" id="IPR002877">
    <property type="entry name" value="RNA_MeTrfase_FtsJ_dom"/>
</dbReference>
<dbReference type="Pfam" id="PF01728">
    <property type="entry name" value="FtsJ"/>
    <property type="match status" value="1"/>
</dbReference>
<dbReference type="InterPro" id="IPR050082">
    <property type="entry name" value="RNA_methyltr_RlmE"/>
</dbReference>
<keyword evidence="1 5" id="KW-0698">rRNA processing</keyword>
<evidence type="ECO:0000256" key="1">
    <source>
        <dbReference type="ARBA" id="ARBA00022552"/>
    </source>
</evidence>
<dbReference type="Proteomes" id="UP000186940">
    <property type="component" value="Unassembled WGS sequence"/>
</dbReference>
<evidence type="ECO:0000313" key="8">
    <source>
        <dbReference type="EMBL" id="OFV68453.1"/>
    </source>
</evidence>
<dbReference type="STRING" id="1838285.SCAL_000129"/>
<sequence>MARRRHDYFWKEAKRWGYRSRASFKLIQINERFGVIRKGYRVLDLGAAPGGWLQVAKEIAGKKGTVIGVDLLRIEPIDGVFTLKMNMKHPELIERIMEFTEGKKIDTVLSDASPNLSGNWSWDHGRSIDLAETALEISEKILKPGGNFVVKVFQGDMYRRFFKEVSLRFDKTNAYTPLASRKESAEIYVIGKGFKGNSGKTNG</sequence>
<dbReference type="AlphaFoldDB" id="A0A1F2PB18"/>
<dbReference type="PANTHER" id="PTHR10920">
    <property type="entry name" value="RIBOSOMAL RNA METHYLTRANSFERASE"/>
    <property type="match status" value="1"/>
</dbReference>
<dbReference type="GO" id="GO:0005737">
    <property type="term" value="C:cytoplasm"/>
    <property type="evidence" value="ECO:0007669"/>
    <property type="project" value="UniProtKB-SubCell"/>
</dbReference>
<feature type="binding site" evidence="5">
    <location>
        <position position="70"/>
    </location>
    <ligand>
        <name>S-adenosyl-L-methionine</name>
        <dbReference type="ChEBI" id="CHEBI:59789"/>
    </ligand>
</feature>
<feature type="binding site" evidence="5">
    <location>
        <position position="52"/>
    </location>
    <ligand>
        <name>S-adenosyl-L-methionine</name>
        <dbReference type="ChEBI" id="CHEBI:59789"/>
    </ligand>
</feature>
<dbReference type="EC" id="2.1.1.166" evidence="5"/>
<feature type="binding site" evidence="5">
    <location>
        <position position="86"/>
    </location>
    <ligand>
        <name>S-adenosyl-L-methionine</name>
        <dbReference type="ChEBI" id="CHEBI:59789"/>
    </ligand>
</feature>
<comment type="catalytic activity">
    <reaction evidence="5">
        <text>uridine(2552) in 23S rRNA + S-adenosyl-L-methionine = 2'-O-methyluridine(2552) in 23S rRNA + S-adenosyl-L-homocysteine + H(+)</text>
        <dbReference type="Rhea" id="RHEA:42720"/>
        <dbReference type="Rhea" id="RHEA-COMP:10202"/>
        <dbReference type="Rhea" id="RHEA-COMP:10203"/>
        <dbReference type="ChEBI" id="CHEBI:15378"/>
        <dbReference type="ChEBI" id="CHEBI:57856"/>
        <dbReference type="ChEBI" id="CHEBI:59789"/>
        <dbReference type="ChEBI" id="CHEBI:65315"/>
        <dbReference type="ChEBI" id="CHEBI:74478"/>
        <dbReference type="EC" id="2.1.1.166"/>
    </reaction>
</comment>
<keyword evidence="5" id="KW-0963">Cytoplasm</keyword>
<dbReference type="GO" id="GO:0008650">
    <property type="term" value="F:rRNA (uridine-2'-O-)-methyltransferase activity"/>
    <property type="evidence" value="ECO:0007669"/>
    <property type="project" value="UniProtKB-UniRule"/>
</dbReference>